<organism evidence="1 2">
    <name type="scientific">Fervidicola ferrireducens</name>
    <dbReference type="NCBI Taxonomy" id="520764"/>
    <lineage>
        <taxon>Bacteria</taxon>
        <taxon>Bacillati</taxon>
        <taxon>Bacillota</taxon>
        <taxon>Clostridia</taxon>
        <taxon>Thermosediminibacterales</taxon>
        <taxon>Thermosediminibacteraceae</taxon>
        <taxon>Fervidicola</taxon>
    </lineage>
</organism>
<dbReference type="EMBL" id="LOED01000019">
    <property type="protein sequence ID" value="KXG76560.1"/>
    <property type="molecule type" value="Genomic_DNA"/>
</dbReference>
<gene>
    <name evidence="1" type="ORF">AN618_15910</name>
</gene>
<dbReference type="InterPro" id="IPR013783">
    <property type="entry name" value="Ig-like_fold"/>
</dbReference>
<dbReference type="Proteomes" id="UP000070427">
    <property type="component" value="Unassembled WGS sequence"/>
</dbReference>
<dbReference type="Gene3D" id="2.60.40.10">
    <property type="entry name" value="Immunoglobulins"/>
    <property type="match status" value="1"/>
</dbReference>
<dbReference type="OrthoDB" id="1726754at2"/>
<dbReference type="STRING" id="520764.AN618_15910"/>
<reference evidence="1 2" key="1">
    <citation type="submission" date="2015-12" db="EMBL/GenBank/DDBJ databases">
        <title>Draft genome sequnece of Fervidicola ferrireducens strain Y170.</title>
        <authorList>
            <person name="Patel B.K."/>
        </authorList>
    </citation>
    <scope>NUCLEOTIDE SEQUENCE [LARGE SCALE GENOMIC DNA]</scope>
    <source>
        <strain evidence="1 2">Y170</strain>
    </source>
</reference>
<dbReference type="RefSeq" id="WP_066353712.1">
    <property type="nucleotide sequence ID" value="NZ_LOED01000019.1"/>
</dbReference>
<comment type="caution">
    <text evidence="1">The sequence shown here is derived from an EMBL/GenBank/DDBJ whole genome shotgun (WGS) entry which is preliminary data.</text>
</comment>
<dbReference type="AlphaFoldDB" id="A0A140L7N5"/>
<evidence type="ECO:0000313" key="1">
    <source>
        <dbReference type="EMBL" id="KXG76560.1"/>
    </source>
</evidence>
<proteinExistence type="predicted"/>
<keyword evidence="2" id="KW-1185">Reference proteome</keyword>
<evidence type="ECO:0000313" key="2">
    <source>
        <dbReference type="Proteomes" id="UP000070427"/>
    </source>
</evidence>
<accession>A0A140L7N5</accession>
<name>A0A140L7N5_9FIRM</name>
<sequence>MKRLIGITALSLFIVFLLFIIADAKEAFVLNRPKEDYVTTQSYVVVSGETVADTSVAVFVNGEKKETIKVGASGLFVTQADIRLGKNVITVKAVFPSGEEEIVSRNVYRLDKDMNLKSLSSIIQALKLLILQ</sequence>
<protein>
    <submittedName>
        <fullName evidence="1">Uncharacterized protein</fullName>
    </submittedName>
</protein>
<dbReference type="InParanoid" id="A0A140L7N5"/>